<evidence type="ECO:0000259" key="11">
    <source>
        <dbReference type="PROSITE" id="PS50011"/>
    </source>
</evidence>
<dbReference type="VEuPathDB" id="VectorBase:CPIJ003403"/>
<accession>B0W814</accession>
<dbReference type="PROSITE" id="PS50011">
    <property type="entry name" value="PROTEIN_KINASE_DOM"/>
    <property type="match status" value="1"/>
</dbReference>
<evidence type="ECO:0000256" key="2">
    <source>
        <dbReference type="ARBA" id="ARBA00012425"/>
    </source>
</evidence>
<dbReference type="InterPro" id="IPR008271">
    <property type="entry name" value="Ser/Thr_kinase_AS"/>
</dbReference>
<keyword evidence="6" id="KW-0418">Kinase</keyword>
<evidence type="ECO:0000256" key="9">
    <source>
        <dbReference type="ARBA" id="ARBA00048367"/>
    </source>
</evidence>
<dbReference type="Proteomes" id="UP000002320">
    <property type="component" value="Unassembled WGS sequence"/>
</dbReference>
<reference evidence="12" key="1">
    <citation type="submission" date="2007-03" db="EMBL/GenBank/DDBJ databases">
        <title>Annotation of Culex pipiens quinquefasciatus.</title>
        <authorList>
            <consortium name="The Broad Institute Genome Sequencing Platform"/>
            <person name="Atkinson P.W."/>
            <person name="Hemingway J."/>
            <person name="Christensen B.M."/>
            <person name="Higgs S."/>
            <person name="Kodira C."/>
            <person name="Hannick L."/>
            <person name="Megy K."/>
            <person name="O'Leary S."/>
            <person name="Pearson M."/>
            <person name="Haas B.J."/>
            <person name="Mauceli E."/>
            <person name="Wortman J.R."/>
            <person name="Lee N.H."/>
            <person name="Guigo R."/>
            <person name="Stanke M."/>
            <person name="Alvarado L."/>
            <person name="Amedeo P."/>
            <person name="Antoine C.H."/>
            <person name="Arensburger P."/>
            <person name="Bidwell S.L."/>
            <person name="Crawford M."/>
            <person name="Camaro F."/>
            <person name="Devon K."/>
            <person name="Engels R."/>
            <person name="Hammond M."/>
            <person name="Howarth C."/>
            <person name="Koehrsen M."/>
            <person name="Lawson D."/>
            <person name="Montgomery P."/>
            <person name="Nene V."/>
            <person name="Nusbaum C."/>
            <person name="Puiu D."/>
            <person name="Romero-Severson J."/>
            <person name="Severson D.W."/>
            <person name="Shumway M."/>
            <person name="Sisk P."/>
            <person name="Stolte C."/>
            <person name="Zeng Q."/>
            <person name="Eisenstadt E."/>
            <person name="Fraser-Liggett C."/>
            <person name="Strausberg R."/>
            <person name="Galagan J."/>
            <person name="Birren B."/>
            <person name="Collins F.H."/>
        </authorList>
    </citation>
    <scope>NUCLEOTIDE SEQUENCE [LARGE SCALE GENOMIC DNA]</scope>
    <source>
        <strain evidence="12">JHB</strain>
    </source>
</reference>
<dbReference type="GO" id="GO:0005634">
    <property type="term" value="C:nucleus"/>
    <property type="evidence" value="ECO:0007669"/>
    <property type="project" value="TreeGrafter"/>
</dbReference>
<evidence type="ECO:0000256" key="3">
    <source>
        <dbReference type="ARBA" id="ARBA00022527"/>
    </source>
</evidence>
<dbReference type="EnsemblMetazoa" id="CPIJ003403-RA">
    <property type="protein sequence ID" value="CPIJ003403-PA"/>
    <property type="gene ID" value="CPIJ003403"/>
</dbReference>
<dbReference type="SUPFAM" id="SSF56112">
    <property type="entry name" value="Protein kinase-like (PK-like)"/>
    <property type="match status" value="1"/>
</dbReference>
<feature type="compositionally biased region" description="Basic and acidic residues" evidence="10">
    <location>
        <begin position="134"/>
        <end position="174"/>
    </location>
</feature>
<dbReference type="InParanoid" id="B0W814"/>
<evidence type="ECO:0000256" key="5">
    <source>
        <dbReference type="ARBA" id="ARBA00022741"/>
    </source>
</evidence>
<dbReference type="AlphaFoldDB" id="B0W814"/>
<feature type="domain" description="Protein kinase" evidence="11">
    <location>
        <begin position="474"/>
        <end position="762"/>
    </location>
</feature>
<feature type="compositionally biased region" description="Basic and acidic residues" evidence="10">
    <location>
        <begin position="78"/>
        <end position="91"/>
    </location>
</feature>
<reference evidence="13" key="2">
    <citation type="submission" date="2020-05" db="UniProtKB">
        <authorList>
            <consortium name="EnsemblMetazoa"/>
        </authorList>
    </citation>
    <scope>IDENTIFICATION</scope>
    <source>
        <strain evidence="13">JHB</strain>
    </source>
</reference>
<feature type="compositionally biased region" description="Basic residues" evidence="10">
    <location>
        <begin position="400"/>
        <end position="414"/>
    </location>
</feature>
<dbReference type="PROSITE" id="PS00108">
    <property type="entry name" value="PROTEIN_KINASE_ST"/>
    <property type="match status" value="1"/>
</dbReference>
<evidence type="ECO:0000256" key="6">
    <source>
        <dbReference type="ARBA" id="ARBA00022777"/>
    </source>
</evidence>
<feature type="compositionally biased region" description="Acidic residues" evidence="10">
    <location>
        <begin position="222"/>
        <end position="243"/>
    </location>
</feature>
<keyword evidence="7" id="KW-0067">ATP-binding</keyword>
<comment type="similarity">
    <text evidence="1">Belongs to the protein kinase superfamily. CMGC Ser/Thr protein kinase family. CDC2/CDKX subfamily.</text>
</comment>
<dbReference type="GO" id="GO:0005524">
    <property type="term" value="F:ATP binding"/>
    <property type="evidence" value="ECO:0007669"/>
    <property type="project" value="UniProtKB-KW"/>
</dbReference>
<dbReference type="FunFam" id="3.30.200.20:FF:000054">
    <property type="entry name" value="Cyclin-dependent kinase 11B"/>
    <property type="match status" value="1"/>
</dbReference>
<dbReference type="OrthoDB" id="647at2759"/>
<keyword evidence="4" id="KW-0808">Transferase</keyword>
<feature type="region of interest" description="Disordered" evidence="10">
    <location>
        <begin position="1"/>
        <end position="450"/>
    </location>
</feature>
<dbReference type="GO" id="GO:0004693">
    <property type="term" value="F:cyclin-dependent protein serine/threonine kinase activity"/>
    <property type="evidence" value="ECO:0007669"/>
    <property type="project" value="UniProtKB-EC"/>
</dbReference>
<evidence type="ECO:0000256" key="4">
    <source>
        <dbReference type="ARBA" id="ARBA00022679"/>
    </source>
</evidence>
<feature type="compositionally biased region" description="Acidic residues" evidence="10">
    <location>
        <begin position="323"/>
        <end position="340"/>
    </location>
</feature>
<dbReference type="Pfam" id="PF00069">
    <property type="entry name" value="Pkinase"/>
    <property type="match status" value="1"/>
</dbReference>
<evidence type="ECO:0000313" key="14">
    <source>
        <dbReference type="Proteomes" id="UP000002320"/>
    </source>
</evidence>
<dbReference type="SMART" id="SM00220">
    <property type="entry name" value="S_TKc"/>
    <property type="match status" value="1"/>
</dbReference>
<dbReference type="VEuPathDB" id="VectorBase:CQUJHB003149"/>
<dbReference type="STRING" id="7176.B0W814"/>
<dbReference type="Gene3D" id="3.30.200.20">
    <property type="entry name" value="Phosphorylase Kinase, domain 1"/>
    <property type="match status" value="1"/>
</dbReference>
<name>B0W814_CULQU</name>
<dbReference type="PANTHER" id="PTHR24056">
    <property type="entry name" value="CELL DIVISION PROTEIN KINASE"/>
    <property type="match status" value="1"/>
</dbReference>
<keyword evidence="14" id="KW-1185">Reference proteome</keyword>
<organism>
    <name type="scientific">Culex quinquefasciatus</name>
    <name type="common">Southern house mosquito</name>
    <name type="synonym">Culex pungens</name>
    <dbReference type="NCBI Taxonomy" id="7176"/>
    <lineage>
        <taxon>Eukaryota</taxon>
        <taxon>Metazoa</taxon>
        <taxon>Ecdysozoa</taxon>
        <taxon>Arthropoda</taxon>
        <taxon>Hexapoda</taxon>
        <taxon>Insecta</taxon>
        <taxon>Pterygota</taxon>
        <taxon>Neoptera</taxon>
        <taxon>Endopterygota</taxon>
        <taxon>Diptera</taxon>
        <taxon>Nematocera</taxon>
        <taxon>Culicoidea</taxon>
        <taxon>Culicidae</taxon>
        <taxon>Culicinae</taxon>
        <taxon>Culicini</taxon>
        <taxon>Culex</taxon>
        <taxon>Culex</taxon>
    </lineage>
</organism>
<feature type="compositionally biased region" description="Basic and acidic residues" evidence="10">
    <location>
        <begin position="244"/>
        <end position="291"/>
    </location>
</feature>
<evidence type="ECO:0000256" key="7">
    <source>
        <dbReference type="ARBA" id="ARBA00022840"/>
    </source>
</evidence>
<dbReference type="GO" id="GO:0007346">
    <property type="term" value="P:regulation of mitotic cell cycle"/>
    <property type="evidence" value="ECO:0007669"/>
    <property type="project" value="TreeGrafter"/>
</dbReference>
<feature type="region of interest" description="Disordered" evidence="10">
    <location>
        <begin position="788"/>
        <end position="812"/>
    </location>
</feature>
<evidence type="ECO:0000256" key="8">
    <source>
        <dbReference type="ARBA" id="ARBA00047811"/>
    </source>
</evidence>
<keyword evidence="3" id="KW-0723">Serine/threonine-protein kinase</keyword>
<dbReference type="FunCoup" id="B0W814">
    <property type="interactions" value="402"/>
</dbReference>
<feature type="compositionally biased region" description="Basic and acidic residues" evidence="10">
    <location>
        <begin position="101"/>
        <end position="112"/>
    </location>
</feature>
<dbReference type="InterPro" id="IPR045267">
    <property type="entry name" value="CDK11/PITSLRE_STKc"/>
</dbReference>
<gene>
    <name evidence="13" type="primary">6034548</name>
    <name evidence="12" type="ORF">CpipJ_CPIJ003403</name>
</gene>
<dbReference type="OMA" id="RDIRDYK"/>
<dbReference type="EC" id="2.7.11.22" evidence="2"/>
<dbReference type="CDD" id="cd07843">
    <property type="entry name" value="STKc_CDC2L1"/>
    <property type="match status" value="1"/>
</dbReference>
<feature type="compositionally biased region" description="Basic residues" evidence="10">
    <location>
        <begin position="309"/>
        <end position="319"/>
    </location>
</feature>
<comment type="catalytic activity">
    <reaction evidence="9">
        <text>L-seryl-[protein] + ATP = O-phospho-L-seryl-[protein] + ADP + H(+)</text>
        <dbReference type="Rhea" id="RHEA:17989"/>
        <dbReference type="Rhea" id="RHEA-COMP:9863"/>
        <dbReference type="Rhea" id="RHEA-COMP:11604"/>
        <dbReference type="ChEBI" id="CHEBI:15378"/>
        <dbReference type="ChEBI" id="CHEBI:29999"/>
        <dbReference type="ChEBI" id="CHEBI:30616"/>
        <dbReference type="ChEBI" id="CHEBI:83421"/>
        <dbReference type="ChEBI" id="CHEBI:456216"/>
        <dbReference type="EC" id="2.7.11.22"/>
    </reaction>
</comment>
<dbReference type="Gene3D" id="1.10.510.10">
    <property type="entry name" value="Transferase(Phosphotransferase) domain 1"/>
    <property type="match status" value="1"/>
</dbReference>
<evidence type="ECO:0000313" key="13">
    <source>
        <dbReference type="EnsemblMetazoa" id="CPIJ003403-PA"/>
    </source>
</evidence>
<keyword evidence="5" id="KW-0547">Nucleotide-binding</keyword>
<dbReference type="FunFam" id="1.10.510.10:FF:000523">
    <property type="entry name" value="Serine/threonine-protein kinase PITSLRE"/>
    <property type="match status" value="1"/>
</dbReference>
<comment type="catalytic activity">
    <reaction evidence="8">
        <text>L-threonyl-[protein] + ATP = O-phospho-L-threonyl-[protein] + ADP + H(+)</text>
        <dbReference type="Rhea" id="RHEA:46608"/>
        <dbReference type="Rhea" id="RHEA-COMP:11060"/>
        <dbReference type="Rhea" id="RHEA-COMP:11605"/>
        <dbReference type="ChEBI" id="CHEBI:15378"/>
        <dbReference type="ChEBI" id="CHEBI:30013"/>
        <dbReference type="ChEBI" id="CHEBI:30616"/>
        <dbReference type="ChEBI" id="CHEBI:61977"/>
        <dbReference type="ChEBI" id="CHEBI:456216"/>
        <dbReference type="EC" id="2.7.11.22"/>
    </reaction>
</comment>
<dbReference type="eggNOG" id="KOG0663">
    <property type="taxonomic scope" value="Eukaryota"/>
</dbReference>
<dbReference type="HOGENOM" id="CLU_000288_91_0_1"/>
<protein>
    <recommendedName>
        <fullName evidence="2">cyclin-dependent kinase</fullName>
        <ecNumber evidence="2">2.7.11.22</ecNumber>
    </recommendedName>
</protein>
<feature type="compositionally biased region" description="Acidic residues" evidence="10">
    <location>
        <begin position="295"/>
        <end position="304"/>
    </location>
</feature>
<proteinExistence type="inferred from homology"/>
<dbReference type="EMBL" id="DS231856">
    <property type="protein sequence ID" value="EDS38476.1"/>
    <property type="molecule type" value="Genomic_DNA"/>
</dbReference>
<evidence type="ECO:0000256" key="1">
    <source>
        <dbReference type="ARBA" id="ARBA00006485"/>
    </source>
</evidence>
<dbReference type="InterPro" id="IPR050108">
    <property type="entry name" value="CDK"/>
</dbReference>
<feature type="compositionally biased region" description="Low complexity" evidence="10">
    <location>
        <begin position="441"/>
        <end position="450"/>
    </location>
</feature>
<dbReference type="InterPro" id="IPR011009">
    <property type="entry name" value="Kinase-like_dom_sf"/>
</dbReference>
<dbReference type="PANTHER" id="PTHR24056:SF107">
    <property type="entry name" value="CYCLIN-DEPENDENT KINASE 11A-RELATED"/>
    <property type="match status" value="1"/>
</dbReference>
<dbReference type="InterPro" id="IPR000719">
    <property type="entry name" value="Prot_kinase_dom"/>
</dbReference>
<dbReference type="KEGG" id="cqu:CpipJ_CPIJ003403"/>
<feature type="compositionally biased region" description="Basic and acidic residues" evidence="10">
    <location>
        <begin position="423"/>
        <end position="438"/>
    </location>
</feature>
<feature type="compositionally biased region" description="Basic residues" evidence="10">
    <location>
        <begin position="43"/>
        <end position="61"/>
    </location>
</feature>
<evidence type="ECO:0000313" key="12">
    <source>
        <dbReference type="EMBL" id="EDS38476.1"/>
    </source>
</evidence>
<sequence length="838" mass="95192">MSVSDQSEDGQVISPGGMSGGEEETTDSLDIKPPQASSGSYYGKRKEKKSKHSRGEHHRHSGTSGDRDHHYSSGSSSRRGEYRSGHRERYQKGSGSGSSRSGRDGREKEGRYHSGSAPAGGHHSRFEMNPFYGELRETYQSKKERDYEKERERGGRNKEVEKPDAEKLLEDLRTRLLHKKSKHDSTRQQQDQGGVVELVEGRKEKRHHHHRHRDRKQTVEPETVEIMDDESEQQPLDVEEEDDQMKVVDREHDARRARLLEAERQMAHRKEVARNELETRRQMRKERKEASPDSPEVEDEEMESVEEKKKKKKRKKSKKRVESEEEASDDSDQTEEDTDSDSSSSSSDSDDSQEGSEDGKPPESPLSVGDLAKSERRRRSDSRSDSRSRSTRSRTYSHSSRSRSRSPHRRRQHGSSRSASPRSDQEGGRRSREREEPAKPPVAAAASESIAVEDVEELPPYFPGIQGCRSVEEFQCLNRIEEGTYGVVYRAKDKRTEEIVALKRLKMEKEKEGFPITSLREINTLLKGQHPNIVTVREIVVGSNMDKIFIVMDYVEHDLKSLMETMKHKKQVFLPGEVKCLTQQLLRAVAHLHDNWILHRDLKTSNLLLSHKGILKVGDFGLAREYGSPLKAYTSIVVTLWYRAPELLLCCKEYSTPIDIWSVGCIFAEFLSMGALFPGKTEIDQLNRIFKELGTPNEKIWPGYNQLPAVQKMTFTEYPVSNLRKRFAHQTSELGISLLQGLLTFDPKQRLTADAALKNNYFKELPLPIDPAMFPTWPAKSELGLKKALASSPKPPSGGGEFKKLGDDAVPDNPGFHLGGTYAESRQMAMGPGFSLKF</sequence>
<feature type="compositionally biased region" description="Basic residues" evidence="10">
    <location>
        <begin position="204"/>
        <end position="215"/>
    </location>
</feature>
<evidence type="ECO:0000256" key="10">
    <source>
        <dbReference type="SAM" id="MobiDB-lite"/>
    </source>
</evidence>